<dbReference type="PANTHER" id="PTHR43128">
    <property type="entry name" value="L-2-HYDROXYCARBOXYLATE DEHYDROGENASE (NAD(P)(+))"/>
    <property type="match status" value="1"/>
</dbReference>
<dbReference type="EMBL" id="QCXQ01000001">
    <property type="protein sequence ID" value="PWG00668.1"/>
    <property type="molecule type" value="Genomic_DNA"/>
</dbReference>
<reference evidence="1 2" key="1">
    <citation type="journal article" date="2018" name="Int. J. Syst. Evol. Microbiol.">
        <title>Lactobacillus bambusae sp. nov., isolated from a traditional fermented Ma-bamboo shoots of Taiwan.</title>
        <authorList>
            <person name="Wang L.-T."/>
        </authorList>
    </citation>
    <scope>NUCLEOTIDE SEQUENCE [LARGE SCALE GENOMIC DNA]</scope>
    <source>
        <strain evidence="1 2">BS-W1</strain>
    </source>
</reference>
<dbReference type="InterPro" id="IPR015955">
    <property type="entry name" value="Lactate_DH/Glyco_Ohase_4_C"/>
</dbReference>
<dbReference type="OrthoDB" id="2318352at2"/>
<dbReference type="GO" id="GO:0004459">
    <property type="term" value="F:L-lactate dehydrogenase (NAD+) activity"/>
    <property type="evidence" value="ECO:0007669"/>
    <property type="project" value="TreeGrafter"/>
</dbReference>
<evidence type="ECO:0008006" key="3">
    <source>
        <dbReference type="Google" id="ProtNLM"/>
    </source>
</evidence>
<name>A0A2V1N1T6_9LACO</name>
<dbReference type="Proteomes" id="UP000245080">
    <property type="component" value="Unassembled WGS sequence"/>
</dbReference>
<organism evidence="1 2">
    <name type="scientific">Levilactobacillus bambusae</name>
    <dbReference type="NCBI Taxonomy" id="2024736"/>
    <lineage>
        <taxon>Bacteria</taxon>
        <taxon>Bacillati</taxon>
        <taxon>Bacillota</taxon>
        <taxon>Bacilli</taxon>
        <taxon>Lactobacillales</taxon>
        <taxon>Lactobacillaceae</taxon>
        <taxon>Levilactobacillus</taxon>
    </lineage>
</organism>
<protein>
    <recommendedName>
        <fullName evidence="3">Lactate dehydrogenase</fullName>
    </recommendedName>
</protein>
<comment type="caution">
    <text evidence="1">The sequence shown here is derived from an EMBL/GenBank/DDBJ whole genome shotgun (WGS) entry which is preliminary data.</text>
</comment>
<keyword evidence="2" id="KW-1185">Reference proteome</keyword>
<accession>A0A2V1N1T6</accession>
<sequence>MSSRVVFQGIYREIQTVIQMAITRDLPMSLVVIPASTDEVNQYRDLIASAEGCHAFSLSVGTSTDYQDAELIVIFDLDWVENEHPNRVSIATFSAGMPRFRRIINDIVESGFDGNLLFAGAHDEQMLLFAAQFSGMAAHRLLGLGTYPESRILANRLEKRLGLGKNDVRVYVIGTSSNNFVAWSRTTFGPAPALMYLANSDNPFSVQEMSSSEDWIQSESIQNNLFLRMTSLLDVTKCLLTPNPAILTITNLQPGKELVALSTPVLINQRGVQRLTELSLSESENHDFTELVATVKTEKAQVEANQAEDM</sequence>
<gene>
    <name evidence="1" type="ORF">DCM90_00390</name>
</gene>
<evidence type="ECO:0000313" key="1">
    <source>
        <dbReference type="EMBL" id="PWG00668.1"/>
    </source>
</evidence>
<evidence type="ECO:0000313" key="2">
    <source>
        <dbReference type="Proteomes" id="UP000245080"/>
    </source>
</evidence>
<dbReference type="PANTHER" id="PTHR43128:SF16">
    <property type="entry name" value="L-LACTATE DEHYDROGENASE"/>
    <property type="match status" value="1"/>
</dbReference>
<dbReference type="RefSeq" id="WP_109249381.1">
    <property type="nucleotide sequence ID" value="NZ_QCXQ01000001.1"/>
</dbReference>
<dbReference type="SUPFAM" id="SSF56327">
    <property type="entry name" value="LDH C-terminal domain-like"/>
    <property type="match status" value="1"/>
</dbReference>
<dbReference type="AlphaFoldDB" id="A0A2V1N1T6"/>
<dbReference type="GO" id="GO:0006089">
    <property type="term" value="P:lactate metabolic process"/>
    <property type="evidence" value="ECO:0007669"/>
    <property type="project" value="TreeGrafter"/>
</dbReference>
<proteinExistence type="predicted"/>
<dbReference type="Gene3D" id="3.90.110.10">
    <property type="entry name" value="Lactate dehydrogenase/glycoside hydrolase, family 4, C-terminal"/>
    <property type="match status" value="1"/>
</dbReference>